<dbReference type="EnsemblPlants" id="ORUFI10G13680.1">
    <property type="protein sequence ID" value="ORUFI10G13680.1"/>
    <property type="gene ID" value="ORUFI10G13680"/>
</dbReference>
<dbReference type="Proteomes" id="UP000008022">
    <property type="component" value="Unassembled WGS sequence"/>
</dbReference>
<dbReference type="HOGENOM" id="CLU_1557778_0_0_1"/>
<reference evidence="2" key="2">
    <citation type="submission" date="2015-06" db="UniProtKB">
        <authorList>
            <consortium name="EnsemblPlants"/>
        </authorList>
    </citation>
    <scope>IDENTIFICATION</scope>
</reference>
<feature type="compositionally biased region" description="Low complexity" evidence="1">
    <location>
        <begin position="41"/>
        <end position="78"/>
    </location>
</feature>
<sequence>MYQAILVRYQMIPTRYQELGFEASSPVAASSPVHAPHRTRTSSPTAASSPVPSPRRSSLPATASSIGSSSPVAASSTPELITGAATITTQDPPPSMPHAGACRRRRLYHHVGSSAVHVTIPHAVACRRPRPLCRSSSPASASSTPELNGGGHVCAANVNLVCAAPTVARSPL</sequence>
<evidence type="ECO:0000313" key="3">
    <source>
        <dbReference type="Proteomes" id="UP000008022"/>
    </source>
</evidence>
<name>A0A0E0R099_ORYRU</name>
<dbReference type="Gramene" id="ORUFI10G13680.1">
    <property type="protein sequence ID" value="ORUFI10G13680.1"/>
    <property type="gene ID" value="ORUFI10G13680"/>
</dbReference>
<feature type="region of interest" description="Disordered" evidence="1">
    <location>
        <begin position="28"/>
        <end position="99"/>
    </location>
</feature>
<organism evidence="2 3">
    <name type="scientific">Oryza rufipogon</name>
    <name type="common">Brownbeard rice</name>
    <name type="synonym">Asian wild rice</name>
    <dbReference type="NCBI Taxonomy" id="4529"/>
    <lineage>
        <taxon>Eukaryota</taxon>
        <taxon>Viridiplantae</taxon>
        <taxon>Streptophyta</taxon>
        <taxon>Embryophyta</taxon>
        <taxon>Tracheophyta</taxon>
        <taxon>Spermatophyta</taxon>
        <taxon>Magnoliopsida</taxon>
        <taxon>Liliopsida</taxon>
        <taxon>Poales</taxon>
        <taxon>Poaceae</taxon>
        <taxon>BOP clade</taxon>
        <taxon>Oryzoideae</taxon>
        <taxon>Oryzeae</taxon>
        <taxon>Oryzinae</taxon>
        <taxon>Oryza</taxon>
    </lineage>
</organism>
<proteinExistence type="predicted"/>
<accession>A0A0E0R099</accession>
<protein>
    <submittedName>
        <fullName evidence="2">Uncharacterized protein</fullName>
    </submittedName>
</protein>
<dbReference type="AlphaFoldDB" id="A0A0E0R099"/>
<keyword evidence="3" id="KW-1185">Reference proteome</keyword>
<evidence type="ECO:0000256" key="1">
    <source>
        <dbReference type="SAM" id="MobiDB-lite"/>
    </source>
</evidence>
<reference evidence="3" key="1">
    <citation type="submission" date="2013-06" db="EMBL/GenBank/DDBJ databases">
        <authorList>
            <person name="Zhao Q."/>
        </authorList>
    </citation>
    <scope>NUCLEOTIDE SEQUENCE</scope>
    <source>
        <strain evidence="3">cv. W1943</strain>
    </source>
</reference>
<evidence type="ECO:0000313" key="2">
    <source>
        <dbReference type="EnsemblPlants" id="ORUFI10G13680.1"/>
    </source>
</evidence>